<feature type="transmembrane region" description="Helical" evidence="2">
    <location>
        <begin position="1256"/>
        <end position="1283"/>
    </location>
</feature>
<feature type="transmembrane region" description="Helical" evidence="2">
    <location>
        <begin position="938"/>
        <end position="964"/>
    </location>
</feature>
<feature type="transmembrane region" description="Helical" evidence="2">
    <location>
        <begin position="875"/>
        <end position="896"/>
    </location>
</feature>
<keyword evidence="2" id="KW-1133">Transmembrane helix</keyword>
<evidence type="ECO:0008006" key="5">
    <source>
        <dbReference type="Google" id="ProtNLM"/>
    </source>
</evidence>
<dbReference type="EMBL" id="LNIX01000001">
    <property type="protein sequence ID" value="OXA64165.1"/>
    <property type="molecule type" value="Genomic_DNA"/>
</dbReference>
<feature type="compositionally biased region" description="Polar residues" evidence="1">
    <location>
        <begin position="18"/>
        <end position="43"/>
    </location>
</feature>
<keyword evidence="4" id="KW-1185">Reference proteome</keyword>
<keyword evidence="2" id="KW-0812">Transmembrane</keyword>
<accession>A0A226F2Z0</accession>
<evidence type="ECO:0000313" key="3">
    <source>
        <dbReference type="EMBL" id="OXA64165.1"/>
    </source>
</evidence>
<gene>
    <name evidence="3" type="ORF">Fcan01_00613</name>
</gene>
<reference evidence="3 4" key="1">
    <citation type="submission" date="2015-12" db="EMBL/GenBank/DDBJ databases">
        <title>The genome of Folsomia candida.</title>
        <authorList>
            <person name="Faddeeva A."/>
            <person name="Derks M.F."/>
            <person name="Anvar Y."/>
            <person name="Smit S."/>
            <person name="Van Straalen N."/>
            <person name="Roelofs D."/>
        </authorList>
    </citation>
    <scope>NUCLEOTIDE SEQUENCE [LARGE SCALE GENOMIC DNA]</scope>
    <source>
        <strain evidence="3 4">VU population</strain>
        <tissue evidence="3">Whole body</tissue>
    </source>
</reference>
<comment type="caution">
    <text evidence="3">The sequence shown here is derived from an EMBL/GenBank/DDBJ whole genome shotgun (WGS) entry which is preliminary data.</text>
</comment>
<evidence type="ECO:0000256" key="1">
    <source>
        <dbReference type="SAM" id="MobiDB-lite"/>
    </source>
</evidence>
<proteinExistence type="predicted"/>
<evidence type="ECO:0000256" key="2">
    <source>
        <dbReference type="SAM" id="Phobius"/>
    </source>
</evidence>
<dbReference type="Proteomes" id="UP000198287">
    <property type="component" value="Unassembled WGS sequence"/>
</dbReference>
<name>A0A226F2Z0_FOLCA</name>
<feature type="region of interest" description="Disordered" evidence="1">
    <location>
        <begin position="1"/>
        <end position="43"/>
    </location>
</feature>
<sequence>MEIGNEIAPRRSIHAKKNSQATSFNDYYRPSSSQKMEKSSPQIQQPLVVAAEKETGHRQTNPFLIAEVLETIFPHLDHASLKTCCEVSSLWCVMATPLLRSRSQIHLEGPLHDDRSDAFLSTLTPTETLPMSSLTYNLHHTSAPFLSERASSFFSTFGHSLTSLTLQAYALQDPANSLGTNHFFSVVSHLVSRDCPSLTHLTLTHLQHLDYEDSLDPEIESRLSFTSPSIRHLTISFEGKSSLVRPRRALNCMAVLKSLLTIAPNATTLDTDFSLCGGETFTYLLMTLRDAKISPKLTSFSLTGGPLDKVAMSVLNSMTFSKLTSFNMNAQITTQVQTEFFQFLAKLSPTLQKFEMVGDKWGRFGFQGRLARHGEGFALDFPLMPKLKVFQYQNYEGLRLGSEDFLQRLPNLGELVIRDFQSSLGDMMLCPQRTVFGAMFGPRSYRRGEVTAKTPNVHVKKVVLDVVFVPSFENQGSMEKLLKMFPNVEELELTVSFAYQNVYVGQVLDTLARSKIKKLKIKFLQCAELRSERVEASFHSALMNCLPRFSQLQRVDFILDDMPPMSRFTLALYTVKGMLCTGLLSVLNLTGFCIGEDLDETEMCRQLLDDKLAQWKISESQENWKSLNIFETKHHNVGTVCGIVLVSAQNLDSAVKSVLFFSMDTLEQKILYKNRLQIVHLAADRSEVEAMLSIFKSVQSSMYETLKYGGIVRMMLYKYSHTFILILSQTAIIKAFYICAHCGMTLLEMDSDFQNSGIYSKYVCIEGYKVATIRVMDKVHSVPSLCDESNERISFAESVAWDVFCLKNITLKSTQNALLDPFLPTMFSEHVMELNSMMFADKFSLTGELSSKFLTCWAEQPYTLKMYLKPFSTKLWAYLSTFWLGLTTGFCVLIKVKLQQEIFQMTPAGDGTLTFLAALFEKSANIPNNIDKMATFRLIFGLWILQSILFTQLYTSVLISSLIIPLPKKSISRFDDLVPKLDTHKYLSSALIQYRDMTNHKEDDSFKISSNPSIGMYTTYTAEFIKNYYTQSAEYHRDLQFNYFSLIIHSIQGWLIHSSKGYEQVLFLSSREQLSAWMAELQSGRDVELNSEMSRWFSLLVRGQVWIPRLDNKMLNVTLMDSSQDSPGGRLVPPTQSFMEAELVQCGRMVHVEPSHNLDTEIAYLKRKYHWLDFFKSDEAITSHVAGWHFLNAGESNFSKWLDWFFESGGYNFLRWRVQIKQYMVRNVFTKEIIKSHKVPDNVKPLDLSTGIKTLFHIWGILIGATALVGFAEVCVGFVVLILKGKETLVFKFLP</sequence>
<organism evidence="3 4">
    <name type="scientific">Folsomia candida</name>
    <name type="common">Springtail</name>
    <dbReference type="NCBI Taxonomy" id="158441"/>
    <lineage>
        <taxon>Eukaryota</taxon>
        <taxon>Metazoa</taxon>
        <taxon>Ecdysozoa</taxon>
        <taxon>Arthropoda</taxon>
        <taxon>Hexapoda</taxon>
        <taxon>Collembola</taxon>
        <taxon>Entomobryomorpha</taxon>
        <taxon>Isotomoidea</taxon>
        <taxon>Isotomidae</taxon>
        <taxon>Proisotominae</taxon>
        <taxon>Folsomia</taxon>
    </lineage>
</organism>
<keyword evidence="2" id="KW-0472">Membrane</keyword>
<dbReference type="Gene3D" id="1.10.287.70">
    <property type="match status" value="1"/>
</dbReference>
<protein>
    <recommendedName>
        <fullName evidence="5">F-box domain-containing protein</fullName>
    </recommendedName>
</protein>
<evidence type="ECO:0000313" key="4">
    <source>
        <dbReference type="Proteomes" id="UP000198287"/>
    </source>
</evidence>